<dbReference type="STRING" id="1036808.A0A0C2ZW70"/>
<reference evidence="20" key="2">
    <citation type="submission" date="2015-01" db="EMBL/GenBank/DDBJ databases">
        <title>Evolutionary Origins and Diversification of the Mycorrhizal Mutualists.</title>
        <authorList>
            <consortium name="DOE Joint Genome Institute"/>
            <consortium name="Mycorrhizal Genomics Consortium"/>
            <person name="Kohler A."/>
            <person name="Kuo A."/>
            <person name="Nagy L.G."/>
            <person name="Floudas D."/>
            <person name="Copeland A."/>
            <person name="Barry K.W."/>
            <person name="Cichocki N."/>
            <person name="Veneault-Fourrey C."/>
            <person name="LaButti K."/>
            <person name="Lindquist E.A."/>
            <person name="Lipzen A."/>
            <person name="Lundell T."/>
            <person name="Morin E."/>
            <person name="Murat C."/>
            <person name="Riley R."/>
            <person name="Ohm R."/>
            <person name="Sun H."/>
            <person name="Tunlid A."/>
            <person name="Henrissat B."/>
            <person name="Grigoriev I.V."/>
            <person name="Hibbett D.S."/>
            <person name="Martin F."/>
        </authorList>
    </citation>
    <scope>NUCLEOTIDE SEQUENCE [LARGE SCALE GENOMIC DNA]</scope>
    <source>
        <strain evidence="20">Foug A</strain>
    </source>
</reference>
<evidence type="ECO:0000256" key="17">
    <source>
        <dbReference type="PROSITE-ProRule" id="PRU00047"/>
    </source>
</evidence>
<dbReference type="HOGENOM" id="CLU_001650_11_7_1"/>
<keyword evidence="9" id="KW-0378">Hydrolase</keyword>
<keyword evidence="15" id="KW-0917">Virion maturation</keyword>
<keyword evidence="2" id="KW-1188">Viral release from host cell</keyword>
<keyword evidence="3" id="KW-0645">Protease</keyword>
<dbReference type="GO" id="GO:0006508">
    <property type="term" value="P:proteolysis"/>
    <property type="evidence" value="ECO:0007669"/>
    <property type="project" value="UniProtKB-KW"/>
</dbReference>
<keyword evidence="6" id="KW-0479">Metal-binding</keyword>
<feature type="non-terminal residue" evidence="19">
    <location>
        <position position="1"/>
    </location>
</feature>
<keyword evidence="10" id="KW-0067">ATP-binding</keyword>
<dbReference type="GO" id="GO:0006310">
    <property type="term" value="P:DNA recombination"/>
    <property type="evidence" value="ECO:0007669"/>
    <property type="project" value="UniProtKB-KW"/>
</dbReference>
<evidence type="ECO:0000256" key="16">
    <source>
        <dbReference type="ARBA" id="ARBA00023172"/>
    </source>
</evidence>
<keyword evidence="16" id="KW-0233">DNA recombination</keyword>
<sequence>PLNDENWVAWKGQITPMLELNGVWTHCDGAEVAPPPEEIEWCKEWDTAERVMWILISNNLSAAQFVHVSEAGTVKQMWDNLKAVHEHHGQQSILAIRHTLYQSCTQDGDDIITHLMTLRLLQVQLHYMGSKVPDQDFTNILLSSLPKSWDSFTTSYLGSQMGANILTSQQFIAIICNECNRQKAANGGINGMETILMAQSLKHPAKKKKAADKEKKRACFTCGRNSHLAKDCFFKGKLNTGKGKEKRAKQQSPRACLPKTGNAARSNMEDGMYVTHNKGISDCADIDVNSWLADSAVSLHLSNQCDMFKEFTPLNRTIQGVGNMDIPVKGRGMMRLKSWTDKQNYVIVLQDVLYVPQAPNSLLSIPHLDKSGRHADMGDGCIHLYDKNETLITVGWKVKRMYLLNVTAYTALKWVALLMEMTNTWLDWHCQFRHIGVSGLQHTLSKCLVTGIMVTKNNSLKFDCDACTQAKQAWAPFPCQSESRAEQPGDLTHTDLWECRMTGIHGVKYFISFIDDCSRCIVVEFLKTKDQAIEKFQNYMAYLKCQYSMSPKNI</sequence>
<dbReference type="SUPFAM" id="SSF53098">
    <property type="entry name" value="Ribonuclease H-like"/>
    <property type="match status" value="1"/>
</dbReference>
<comment type="function">
    <text evidence="1">The aspartyl protease (PR) mediates the proteolytic cleavages of the Gag and Gag-Pol polyproteins after assembly of the VLP.</text>
</comment>
<evidence type="ECO:0000259" key="18">
    <source>
        <dbReference type="PROSITE" id="PS50158"/>
    </source>
</evidence>
<keyword evidence="17" id="KW-0862">Zinc</keyword>
<evidence type="ECO:0000256" key="2">
    <source>
        <dbReference type="ARBA" id="ARBA00022612"/>
    </source>
</evidence>
<evidence type="ECO:0000256" key="9">
    <source>
        <dbReference type="ARBA" id="ARBA00022801"/>
    </source>
</evidence>
<dbReference type="PROSITE" id="PS50158">
    <property type="entry name" value="ZF_CCHC"/>
    <property type="match status" value="1"/>
</dbReference>
<evidence type="ECO:0000313" key="20">
    <source>
        <dbReference type="Proteomes" id="UP000053989"/>
    </source>
</evidence>
<dbReference type="GO" id="GO:0004519">
    <property type="term" value="F:endonuclease activity"/>
    <property type="evidence" value="ECO:0007669"/>
    <property type="project" value="UniProtKB-KW"/>
</dbReference>
<keyword evidence="20" id="KW-1185">Reference proteome</keyword>
<dbReference type="AlphaFoldDB" id="A0A0C2ZW70"/>
<keyword evidence="12" id="KW-0229">DNA integration</keyword>
<evidence type="ECO:0000313" key="19">
    <source>
        <dbReference type="EMBL" id="KIM65718.1"/>
    </source>
</evidence>
<dbReference type="InterPro" id="IPR012337">
    <property type="entry name" value="RNaseH-like_sf"/>
</dbReference>
<dbReference type="GO" id="GO:0003676">
    <property type="term" value="F:nucleic acid binding"/>
    <property type="evidence" value="ECO:0007669"/>
    <property type="project" value="InterPro"/>
</dbReference>
<dbReference type="GO" id="GO:0003964">
    <property type="term" value="F:RNA-directed DNA polymerase activity"/>
    <property type="evidence" value="ECO:0007669"/>
    <property type="project" value="UniProtKB-KW"/>
</dbReference>
<proteinExistence type="predicted"/>
<name>A0A0C2ZW70_9AGAM</name>
<evidence type="ECO:0000256" key="14">
    <source>
        <dbReference type="ARBA" id="ARBA00022932"/>
    </source>
</evidence>
<dbReference type="InParanoid" id="A0A0C2ZW70"/>
<keyword evidence="8" id="KW-0255">Endonuclease</keyword>
<evidence type="ECO:0000256" key="12">
    <source>
        <dbReference type="ARBA" id="ARBA00022908"/>
    </source>
</evidence>
<dbReference type="GO" id="GO:0005524">
    <property type="term" value="F:ATP binding"/>
    <property type="evidence" value="ECO:0007669"/>
    <property type="project" value="UniProtKB-KW"/>
</dbReference>
<dbReference type="Pfam" id="PF22936">
    <property type="entry name" value="Pol_BBD"/>
    <property type="match status" value="1"/>
</dbReference>
<keyword evidence="4" id="KW-0548">Nucleotidyltransferase</keyword>
<evidence type="ECO:0000256" key="7">
    <source>
        <dbReference type="ARBA" id="ARBA00022741"/>
    </source>
</evidence>
<evidence type="ECO:0000256" key="11">
    <source>
        <dbReference type="ARBA" id="ARBA00022842"/>
    </source>
</evidence>
<keyword evidence="7" id="KW-0547">Nucleotide-binding</keyword>
<feature type="domain" description="CCHC-type" evidence="18">
    <location>
        <begin position="219"/>
        <end position="232"/>
    </location>
</feature>
<keyword evidence="17" id="KW-0863">Zinc-finger</keyword>
<reference evidence="19 20" key="1">
    <citation type="submission" date="2014-04" db="EMBL/GenBank/DDBJ databases">
        <authorList>
            <consortium name="DOE Joint Genome Institute"/>
            <person name="Kuo A."/>
            <person name="Kohler A."/>
            <person name="Nagy L.G."/>
            <person name="Floudas D."/>
            <person name="Copeland A."/>
            <person name="Barry K.W."/>
            <person name="Cichocki N."/>
            <person name="Veneault-Fourrey C."/>
            <person name="LaButti K."/>
            <person name="Lindquist E.A."/>
            <person name="Lipzen A."/>
            <person name="Lundell T."/>
            <person name="Morin E."/>
            <person name="Murat C."/>
            <person name="Sun H."/>
            <person name="Tunlid A."/>
            <person name="Henrissat B."/>
            <person name="Grigoriev I.V."/>
            <person name="Hibbett D.S."/>
            <person name="Martin F."/>
            <person name="Nordberg H.P."/>
            <person name="Cantor M.N."/>
            <person name="Hua S.X."/>
        </authorList>
    </citation>
    <scope>NUCLEOTIDE SEQUENCE [LARGE SCALE GENOMIC DNA]</scope>
    <source>
        <strain evidence="19 20">Foug A</strain>
    </source>
</reference>
<keyword evidence="14" id="KW-0239">DNA-directed DNA polymerase</keyword>
<dbReference type="EMBL" id="KN822021">
    <property type="protein sequence ID" value="KIM65718.1"/>
    <property type="molecule type" value="Genomic_DNA"/>
</dbReference>
<dbReference type="GO" id="GO:0008233">
    <property type="term" value="F:peptidase activity"/>
    <property type="evidence" value="ECO:0007669"/>
    <property type="project" value="UniProtKB-KW"/>
</dbReference>
<dbReference type="PANTHER" id="PTHR42648:SF11">
    <property type="entry name" value="TRANSPOSON TY4-P GAG-POL POLYPROTEIN"/>
    <property type="match status" value="1"/>
</dbReference>
<dbReference type="PANTHER" id="PTHR42648">
    <property type="entry name" value="TRANSPOSASE, PUTATIVE-RELATED"/>
    <property type="match status" value="1"/>
</dbReference>
<gene>
    <name evidence="19" type="ORF">SCLCIDRAFT_112267</name>
</gene>
<dbReference type="Pfam" id="PF14223">
    <property type="entry name" value="Retrotran_gag_2"/>
    <property type="match status" value="1"/>
</dbReference>
<dbReference type="InterPro" id="IPR039537">
    <property type="entry name" value="Retrotran_Ty1/copia-like"/>
</dbReference>
<evidence type="ECO:0000256" key="10">
    <source>
        <dbReference type="ARBA" id="ARBA00022840"/>
    </source>
</evidence>
<dbReference type="InterPro" id="IPR036397">
    <property type="entry name" value="RNaseH_sf"/>
</dbReference>
<keyword evidence="13" id="KW-0695">RNA-directed DNA polymerase</keyword>
<dbReference type="GO" id="GO:0008270">
    <property type="term" value="F:zinc ion binding"/>
    <property type="evidence" value="ECO:0007669"/>
    <property type="project" value="UniProtKB-KW"/>
</dbReference>
<dbReference type="Gene3D" id="3.30.420.10">
    <property type="entry name" value="Ribonuclease H-like superfamily/Ribonuclease H"/>
    <property type="match status" value="1"/>
</dbReference>
<evidence type="ECO:0000256" key="8">
    <source>
        <dbReference type="ARBA" id="ARBA00022759"/>
    </source>
</evidence>
<dbReference type="GO" id="GO:0003887">
    <property type="term" value="F:DNA-directed DNA polymerase activity"/>
    <property type="evidence" value="ECO:0007669"/>
    <property type="project" value="UniProtKB-KW"/>
</dbReference>
<dbReference type="OrthoDB" id="7691805at2759"/>
<keyword evidence="11" id="KW-0460">Magnesium</keyword>
<dbReference type="Proteomes" id="UP000053989">
    <property type="component" value="Unassembled WGS sequence"/>
</dbReference>
<evidence type="ECO:0000256" key="3">
    <source>
        <dbReference type="ARBA" id="ARBA00022670"/>
    </source>
</evidence>
<evidence type="ECO:0000256" key="15">
    <source>
        <dbReference type="ARBA" id="ARBA00023113"/>
    </source>
</evidence>
<evidence type="ECO:0000256" key="1">
    <source>
        <dbReference type="ARBA" id="ARBA00002180"/>
    </source>
</evidence>
<keyword evidence="5" id="KW-0540">Nuclease</keyword>
<dbReference type="Pfam" id="PF13976">
    <property type="entry name" value="gag_pre-integrs"/>
    <property type="match status" value="1"/>
</dbReference>
<protein>
    <recommendedName>
        <fullName evidence="18">CCHC-type domain-containing protein</fullName>
    </recommendedName>
</protein>
<organism evidence="19 20">
    <name type="scientific">Scleroderma citrinum Foug A</name>
    <dbReference type="NCBI Taxonomy" id="1036808"/>
    <lineage>
        <taxon>Eukaryota</taxon>
        <taxon>Fungi</taxon>
        <taxon>Dikarya</taxon>
        <taxon>Basidiomycota</taxon>
        <taxon>Agaricomycotina</taxon>
        <taxon>Agaricomycetes</taxon>
        <taxon>Agaricomycetidae</taxon>
        <taxon>Boletales</taxon>
        <taxon>Sclerodermatineae</taxon>
        <taxon>Sclerodermataceae</taxon>
        <taxon>Scleroderma</taxon>
    </lineage>
</organism>
<evidence type="ECO:0000256" key="13">
    <source>
        <dbReference type="ARBA" id="ARBA00022918"/>
    </source>
</evidence>
<evidence type="ECO:0000256" key="4">
    <source>
        <dbReference type="ARBA" id="ARBA00022695"/>
    </source>
</evidence>
<dbReference type="InterPro" id="IPR001878">
    <property type="entry name" value="Znf_CCHC"/>
</dbReference>
<evidence type="ECO:0000256" key="6">
    <source>
        <dbReference type="ARBA" id="ARBA00022723"/>
    </source>
</evidence>
<dbReference type="InterPro" id="IPR025724">
    <property type="entry name" value="GAG-pre-integrase_dom"/>
</dbReference>
<accession>A0A0C2ZW70</accession>
<evidence type="ECO:0000256" key="5">
    <source>
        <dbReference type="ARBA" id="ARBA00022722"/>
    </source>
</evidence>
<dbReference type="InterPro" id="IPR054722">
    <property type="entry name" value="PolX-like_BBD"/>
</dbReference>
<keyword evidence="14" id="KW-0808">Transferase</keyword>
<dbReference type="GO" id="GO:0015074">
    <property type="term" value="P:DNA integration"/>
    <property type="evidence" value="ECO:0007669"/>
    <property type="project" value="UniProtKB-KW"/>
</dbReference>